<comment type="domain">
    <text evidence="13">The J domain is necessary and sufficient to stimulate DnaK ATPase activity. Zinc center 1 plays an important role in the autonomous, DnaK-independent chaperone activity of DnaJ. Zinc center 2 is essential for interaction with DnaK and for DnaJ activity.</text>
</comment>
<feature type="binding site" evidence="13">
    <location>
        <position position="208"/>
    </location>
    <ligand>
        <name>Zn(2+)</name>
        <dbReference type="ChEBI" id="CHEBI:29105"/>
        <label>1</label>
    </ligand>
</feature>
<feature type="binding site" evidence="13">
    <location>
        <position position="151"/>
    </location>
    <ligand>
        <name>Zn(2+)</name>
        <dbReference type="ChEBI" id="CHEBI:29105"/>
        <label>1</label>
    </ligand>
</feature>
<evidence type="ECO:0000259" key="16">
    <source>
        <dbReference type="PROSITE" id="PS51188"/>
    </source>
</evidence>
<evidence type="ECO:0000256" key="8">
    <source>
        <dbReference type="ARBA" id="ARBA00022833"/>
    </source>
</evidence>
<dbReference type="CDD" id="cd06257">
    <property type="entry name" value="DnaJ"/>
    <property type="match status" value="1"/>
</dbReference>
<feature type="repeat" description="CXXCXGXG motif" evidence="13">
    <location>
        <begin position="168"/>
        <end position="175"/>
    </location>
</feature>
<dbReference type="InterPro" id="IPR002939">
    <property type="entry name" value="DnaJ_C"/>
</dbReference>
<dbReference type="Gene3D" id="6.20.20.10">
    <property type="match status" value="2"/>
</dbReference>
<dbReference type="GO" id="GO:0009408">
    <property type="term" value="P:response to heat"/>
    <property type="evidence" value="ECO:0007669"/>
    <property type="project" value="InterPro"/>
</dbReference>
<keyword evidence="9 13" id="KW-0346">Stress response</keyword>
<evidence type="ECO:0000256" key="14">
    <source>
        <dbReference type="PROSITE-ProRule" id="PRU00546"/>
    </source>
</evidence>
<comment type="caution">
    <text evidence="17">The sequence shown here is derived from an EMBL/GenBank/DDBJ whole genome shotgun (WGS) entry which is preliminary data.</text>
</comment>
<evidence type="ECO:0000313" key="17">
    <source>
        <dbReference type="EMBL" id="CDC71834.1"/>
    </source>
</evidence>
<dbReference type="EMBL" id="CBFW010000085">
    <property type="protein sequence ID" value="CDC71834.1"/>
    <property type="molecule type" value="Genomic_DNA"/>
</dbReference>
<keyword evidence="3 13" id="KW-0963">Cytoplasm</keyword>
<feature type="binding site" evidence="13">
    <location>
        <position position="197"/>
    </location>
    <ligand>
        <name>Zn(2+)</name>
        <dbReference type="ChEBI" id="CHEBI:29105"/>
        <label>2</label>
    </ligand>
</feature>
<evidence type="ECO:0000256" key="6">
    <source>
        <dbReference type="ARBA" id="ARBA00022737"/>
    </source>
</evidence>
<evidence type="ECO:0000256" key="12">
    <source>
        <dbReference type="ARBA" id="ARBA00067609"/>
    </source>
</evidence>
<feature type="domain" description="J" evidence="15">
    <location>
        <begin position="6"/>
        <end position="71"/>
    </location>
</feature>
<dbReference type="InterPro" id="IPR036410">
    <property type="entry name" value="HSP_DnaJ_Cys-rich_dom_sf"/>
</dbReference>
<evidence type="ECO:0000313" key="19">
    <source>
        <dbReference type="Proteomes" id="UP000017938"/>
    </source>
</evidence>
<keyword evidence="4 13" id="KW-0235">DNA replication</keyword>
<dbReference type="InterPro" id="IPR001305">
    <property type="entry name" value="HSP_DnaJ_Cys-rich_dom"/>
</dbReference>
<comment type="function">
    <text evidence="13">Participates actively in the response to hyperosmotic and heat shock by preventing the aggregation of stress-denatured proteins and by disaggregating proteins, also in an autonomous, DnaK-independent fashion. Unfolded proteins bind initially to DnaJ; upon interaction with the DnaJ-bound protein, DnaK hydrolyzes its bound ATP, resulting in the formation of a stable complex. GrpE releases ADP from DnaK; ATP binding to DnaK triggers the release of the substrate protein, thus completing the reaction cycle. Several rounds of ATP-dependent interactions between DnaJ, DnaK and GrpE are required for fully efficient folding. Also involved, together with DnaK and GrpE, in the DNA replication of plasmids through activation of initiation proteins.</text>
</comment>
<dbReference type="GO" id="GO:0008270">
    <property type="term" value="F:zinc ion binding"/>
    <property type="evidence" value="ECO:0007669"/>
    <property type="project" value="UniProtKB-UniRule"/>
</dbReference>
<dbReference type="PANTHER" id="PTHR43096">
    <property type="entry name" value="DNAJ HOMOLOG 1, MITOCHONDRIAL-RELATED"/>
    <property type="match status" value="1"/>
</dbReference>
<feature type="binding site" evidence="13">
    <location>
        <position position="211"/>
    </location>
    <ligand>
        <name>Zn(2+)</name>
        <dbReference type="ChEBI" id="CHEBI:29105"/>
        <label>1</label>
    </ligand>
</feature>
<evidence type="ECO:0000256" key="7">
    <source>
        <dbReference type="ARBA" id="ARBA00022771"/>
    </source>
</evidence>
<evidence type="ECO:0000259" key="15">
    <source>
        <dbReference type="PROSITE" id="PS50076"/>
    </source>
</evidence>
<dbReference type="CDD" id="cd10747">
    <property type="entry name" value="DnaJ_C"/>
    <property type="match status" value="1"/>
</dbReference>
<dbReference type="SMART" id="SM00271">
    <property type="entry name" value="DnaJ"/>
    <property type="match status" value="1"/>
</dbReference>
<dbReference type="STRING" id="1263015.BN580_00929"/>
<dbReference type="InterPro" id="IPR018253">
    <property type="entry name" value="DnaJ_domain_CS"/>
</dbReference>
<dbReference type="InterPro" id="IPR008971">
    <property type="entry name" value="HSP40/DnaJ_pept-bd"/>
</dbReference>
<evidence type="ECO:0000256" key="9">
    <source>
        <dbReference type="ARBA" id="ARBA00023016"/>
    </source>
</evidence>
<comment type="similarity">
    <text evidence="11 13">Belongs to the DnaJ family.</text>
</comment>
<evidence type="ECO:0000256" key="3">
    <source>
        <dbReference type="ARBA" id="ARBA00022490"/>
    </source>
</evidence>
<dbReference type="SUPFAM" id="SSF46565">
    <property type="entry name" value="Chaperone J-domain"/>
    <property type="match status" value="1"/>
</dbReference>
<evidence type="ECO:0000313" key="20">
    <source>
        <dbReference type="Proteomes" id="UP001139365"/>
    </source>
</evidence>
<accession>R6TPU1</accession>
<feature type="repeat" description="CXXCXGXG motif" evidence="13">
    <location>
        <begin position="151"/>
        <end position="158"/>
    </location>
</feature>
<feature type="binding site" evidence="13">
    <location>
        <position position="168"/>
    </location>
    <ligand>
        <name>Zn(2+)</name>
        <dbReference type="ChEBI" id="CHEBI:29105"/>
        <label>2</label>
    </ligand>
</feature>
<dbReference type="GO" id="GO:0016491">
    <property type="term" value="F:oxidoreductase activity"/>
    <property type="evidence" value="ECO:0007669"/>
    <property type="project" value="UniProtKB-KW"/>
</dbReference>
<dbReference type="NCBIfam" id="TIGR02349">
    <property type="entry name" value="DnaJ_bact"/>
    <property type="match status" value="1"/>
</dbReference>
<dbReference type="PROSITE" id="PS00636">
    <property type="entry name" value="DNAJ_1"/>
    <property type="match status" value="1"/>
</dbReference>
<comment type="subunit">
    <text evidence="2 13">Homodimer.</text>
</comment>
<keyword evidence="18" id="KW-0560">Oxidoreductase</keyword>
<feature type="binding site" evidence="13">
    <location>
        <position position="154"/>
    </location>
    <ligand>
        <name>Zn(2+)</name>
        <dbReference type="ChEBI" id="CHEBI:29105"/>
        <label>1</label>
    </ligand>
</feature>
<protein>
    <recommendedName>
        <fullName evidence="12 13">Chaperone protein DnaJ</fullName>
    </recommendedName>
</protein>
<proteinExistence type="inferred from homology"/>
<dbReference type="GO" id="GO:0051082">
    <property type="term" value="F:unfolded protein binding"/>
    <property type="evidence" value="ECO:0007669"/>
    <property type="project" value="UniProtKB-UniRule"/>
</dbReference>
<dbReference type="InterPro" id="IPR036869">
    <property type="entry name" value="J_dom_sf"/>
</dbReference>
<dbReference type="GO" id="GO:0031072">
    <property type="term" value="F:heat shock protein binding"/>
    <property type="evidence" value="ECO:0007669"/>
    <property type="project" value="InterPro"/>
</dbReference>
<dbReference type="GO" id="GO:0005524">
    <property type="term" value="F:ATP binding"/>
    <property type="evidence" value="ECO:0007669"/>
    <property type="project" value="InterPro"/>
</dbReference>
<dbReference type="Pfam" id="PF01556">
    <property type="entry name" value="DnaJ_C"/>
    <property type="match status" value="1"/>
</dbReference>
<dbReference type="CDD" id="cd10719">
    <property type="entry name" value="DnaJ_zf"/>
    <property type="match status" value="1"/>
</dbReference>
<reference evidence="18 20" key="2">
    <citation type="submission" date="2022-03" db="EMBL/GenBank/DDBJ databases">
        <title>Metagenome-assembled genomes from swine fecal metagenomes.</title>
        <authorList>
            <person name="Holman D.B."/>
            <person name="Kommadath A."/>
        </authorList>
    </citation>
    <scope>NUCLEOTIDE SEQUENCE [LARGE SCALE GENOMIC DNA]</scope>
    <source>
        <strain evidence="18">SUG147</strain>
    </source>
</reference>
<sequence>MAEKRDYYEVLGLSKGASDDEIKKAYRKLAKQYHPDMNPGDKVAEEKFKEVNEAYAVLSDPDKKAKYDQYGHAAFDPSMGGGGAGFGGFGDFDFGDIFSSFFGGGGGGASSSARRNAPIRGEDIQYRITLTFEEAAFGCRKDISYARVEKCSECGGSGAAKGTSAETCPTCGGTGQVRSSQRTAFGIFQSTHACDNCRGTGKIIKTPCRNCNGKGYVRITKKLTVTIPAGIDNGEFLRVSGQGNEGRNGGPAGDLIVAVTVRAHSIFERDGSNIYCDIPITFVEAALGAEIDVPTLEEPVKYTIPEGTQTGTSFTVRGAGIVSTRTGRKGDLIFRAIVEVPKNLNEKQKQLLRDFADECGQRNYTKRQSFFRKFKK</sequence>
<keyword evidence="10 13" id="KW-0143">Chaperone</keyword>
<name>R6TPU1_9BACT</name>
<evidence type="ECO:0000256" key="10">
    <source>
        <dbReference type="ARBA" id="ARBA00023186"/>
    </source>
</evidence>
<dbReference type="HAMAP" id="MF_01152">
    <property type="entry name" value="DnaJ"/>
    <property type="match status" value="1"/>
</dbReference>
<comment type="subcellular location">
    <subcellularLocation>
        <location evidence="1 13">Cytoplasm</location>
    </subcellularLocation>
</comment>
<dbReference type="SUPFAM" id="SSF57938">
    <property type="entry name" value="DnaJ/Hsp40 cysteine-rich domain"/>
    <property type="match status" value="1"/>
</dbReference>
<keyword evidence="7 13" id="KW-0863">Zinc-finger</keyword>
<dbReference type="FunFam" id="1.10.287.110:FF:000031">
    <property type="entry name" value="Molecular chaperone DnaJ"/>
    <property type="match status" value="1"/>
</dbReference>
<dbReference type="FunFam" id="2.10.230.10:FF:000002">
    <property type="entry name" value="Molecular chaperone DnaJ"/>
    <property type="match status" value="1"/>
</dbReference>
<organism evidence="17 19">
    <name type="scientific">Candidatus Colimorpha enterica</name>
    <dbReference type="NCBI Taxonomy" id="3083063"/>
    <lineage>
        <taxon>Bacteria</taxon>
        <taxon>Pseudomonadati</taxon>
        <taxon>Bacteroidota</taxon>
        <taxon>Bacteroidia</taxon>
        <taxon>Bacteroidales</taxon>
        <taxon>Candidatus Colimorpha</taxon>
    </lineage>
</organism>
<dbReference type="GO" id="GO:0042026">
    <property type="term" value="P:protein refolding"/>
    <property type="evidence" value="ECO:0007669"/>
    <property type="project" value="TreeGrafter"/>
</dbReference>
<dbReference type="EMBL" id="JALEMU010000080">
    <property type="protein sequence ID" value="MCI5755654.1"/>
    <property type="molecule type" value="Genomic_DNA"/>
</dbReference>
<dbReference type="FunFam" id="2.60.260.20:FF:000004">
    <property type="entry name" value="Molecular chaperone DnaJ"/>
    <property type="match status" value="1"/>
</dbReference>
<dbReference type="Pfam" id="PF00226">
    <property type="entry name" value="DnaJ"/>
    <property type="match status" value="1"/>
</dbReference>
<dbReference type="GO" id="GO:0005737">
    <property type="term" value="C:cytoplasm"/>
    <property type="evidence" value="ECO:0007669"/>
    <property type="project" value="UniProtKB-SubCell"/>
</dbReference>
<dbReference type="Proteomes" id="UP000017938">
    <property type="component" value="Unassembled WGS sequence"/>
</dbReference>
<evidence type="ECO:0000256" key="5">
    <source>
        <dbReference type="ARBA" id="ARBA00022723"/>
    </source>
</evidence>
<evidence type="ECO:0000313" key="18">
    <source>
        <dbReference type="EMBL" id="MCI5755654.1"/>
    </source>
</evidence>
<keyword evidence="5 13" id="KW-0479">Metal-binding</keyword>
<evidence type="ECO:0000256" key="1">
    <source>
        <dbReference type="ARBA" id="ARBA00004496"/>
    </source>
</evidence>
<dbReference type="PRINTS" id="PR00625">
    <property type="entry name" value="JDOMAIN"/>
</dbReference>
<evidence type="ECO:0000256" key="2">
    <source>
        <dbReference type="ARBA" id="ARBA00011738"/>
    </source>
</evidence>
<dbReference type="PANTHER" id="PTHR43096:SF48">
    <property type="entry name" value="CHAPERONE PROTEIN DNAJ"/>
    <property type="match status" value="1"/>
</dbReference>
<evidence type="ECO:0000256" key="4">
    <source>
        <dbReference type="ARBA" id="ARBA00022705"/>
    </source>
</evidence>
<dbReference type="NCBIfam" id="NF008035">
    <property type="entry name" value="PRK10767.1"/>
    <property type="match status" value="1"/>
</dbReference>
<feature type="zinc finger region" description="CR-type" evidence="14">
    <location>
        <begin position="138"/>
        <end position="220"/>
    </location>
</feature>
<dbReference type="InterPro" id="IPR012724">
    <property type="entry name" value="DnaJ"/>
</dbReference>
<feature type="repeat" description="CXXCXGXG motif" evidence="13">
    <location>
        <begin position="208"/>
        <end position="215"/>
    </location>
</feature>
<dbReference type="Gene3D" id="2.60.260.20">
    <property type="entry name" value="Urease metallochaperone UreE, N-terminal domain"/>
    <property type="match status" value="2"/>
</dbReference>
<feature type="domain" description="CR-type" evidence="16">
    <location>
        <begin position="138"/>
        <end position="220"/>
    </location>
</feature>
<gene>
    <name evidence="13 18" type="primary">dnaJ</name>
    <name evidence="17" type="ORF">BN580_00929</name>
    <name evidence="18" type="ORF">MR241_05110</name>
</gene>
<dbReference type="Proteomes" id="UP001139365">
    <property type="component" value="Unassembled WGS sequence"/>
</dbReference>
<comment type="cofactor">
    <cofactor evidence="13">
        <name>Zn(2+)</name>
        <dbReference type="ChEBI" id="CHEBI:29105"/>
    </cofactor>
    <text evidence="13">Binds 2 Zn(2+) ions per monomer.</text>
</comment>
<dbReference type="PROSITE" id="PS50076">
    <property type="entry name" value="DNAJ_2"/>
    <property type="match status" value="1"/>
</dbReference>
<dbReference type="Gene3D" id="1.10.287.110">
    <property type="entry name" value="DnaJ domain"/>
    <property type="match status" value="1"/>
</dbReference>
<dbReference type="Pfam" id="PF00684">
    <property type="entry name" value="DnaJ_CXXCXGXG"/>
    <property type="match status" value="1"/>
</dbReference>
<feature type="binding site" evidence="13">
    <location>
        <position position="194"/>
    </location>
    <ligand>
        <name>Zn(2+)</name>
        <dbReference type="ChEBI" id="CHEBI:29105"/>
        <label>2</label>
    </ligand>
</feature>
<evidence type="ECO:0000256" key="13">
    <source>
        <dbReference type="HAMAP-Rule" id="MF_01152"/>
    </source>
</evidence>
<keyword evidence="8 13" id="KW-0862">Zinc</keyword>
<keyword evidence="6 13" id="KW-0677">Repeat</keyword>
<reference evidence="17" key="1">
    <citation type="submission" date="2012-11" db="EMBL/GenBank/DDBJ databases">
        <title>Dependencies among metagenomic species, viruses, plasmids and units of genetic variation.</title>
        <authorList>
            <person name="Nielsen H.B."/>
            <person name="Almeida M."/>
            <person name="Juncker A.S."/>
            <person name="Rasmussen S."/>
            <person name="Li J."/>
            <person name="Sunagawa S."/>
            <person name="Plichta D."/>
            <person name="Gautier L."/>
            <person name="Le Chatelier E."/>
            <person name="Peletier E."/>
            <person name="Bonde I."/>
            <person name="Nielsen T."/>
            <person name="Manichanh C."/>
            <person name="Arumugam M."/>
            <person name="Batto J."/>
            <person name="Santos M.B.Q.D."/>
            <person name="Blom N."/>
            <person name="Borruel N."/>
            <person name="Burgdorf K.S."/>
            <person name="Boumezbeur F."/>
            <person name="Casellas F."/>
            <person name="Dore J."/>
            <person name="Guarner F."/>
            <person name="Hansen T."/>
            <person name="Hildebrand F."/>
            <person name="Kaas R.S."/>
            <person name="Kennedy S."/>
            <person name="Kristiansen K."/>
            <person name="Kultima J.R."/>
            <person name="Leonard P."/>
            <person name="Levenez F."/>
            <person name="Lund O."/>
            <person name="Moumen B."/>
            <person name="Le Paslier D."/>
            <person name="Pons N."/>
            <person name="Pedersen O."/>
            <person name="Prifti E."/>
            <person name="Qin J."/>
            <person name="Raes J."/>
            <person name="Tap J."/>
            <person name="Tims S."/>
            <person name="Ussery D.W."/>
            <person name="Yamada T."/>
            <person name="MetaHit consortium"/>
            <person name="Renault P."/>
            <person name="Sicheritz-Ponten T."/>
            <person name="Bork P."/>
            <person name="Wang J."/>
            <person name="Brunak S."/>
            <person name="Ehrlich S.D."/>
        </authorList>
    </citation>
    <scope>NUCLEOTIDE SEQUENCE [LARGE SCALE GENOMIC DNA]</scope>
</reference>
<dbReference type="GO" id="GO:0006260">
    <property type="term" value="P:DNA replication"/>
    <property type="evidence" value="ECO:0007669"/>
    <property type="project" value="UniProtKB-KW"/>
</dbReference>
<feature type="repeat" description="CXXCXGXG motif" evidence="13">
    <location>
        <begin position="194"/>
        <end position="201"/>
    </location>
</feature>
<feature type="binding site" evidence="13">
    <location>
        <position position="171"/>
    </location>
    <ligand>
        <name>Zn(2+)</name>
        <dbReference type="ChEBI" id="CHEBI:29105"/>
        <label>2</label>
    </ligand>
</feature>
<dbReference type="InterPro" id="IPR001623">
    <property type="entry name" value="DnaJ_domain"/>
</dbReference>
<dbReference type="SUPFAM" id="SSF49493">
    <property type="entry name" value="HSP40/DnaJ peptide-binding domain"/>
    <property type="match status" value="2"/>
</dbReference>
<evidence type="ECO:0000256" key="11">
    <source>
        <dbReference type="ARBA" id="ARBA00061004"/>
    </source>
</evidence>
<dbReference type="AlphaFoldDB" id="R6TPU1"/>
<dbReference type="PROSITE" id="PS51188">
    <property type="entry name" value="ZF_CR"/>
    <property type="match status" value="1"/>
</dbReference>